<feature type="compositionally biased region" description="Basic and acidic residues" evidence="1">
    <location>
        <begin position="158"/>
        <end position="168"/>
    </location>
</feature>
<evidence type="ECO:0000256" key="1">
    <source>
        <dbReference type="SAM" id="MobiDB-lite"/>
    </source>
</evidence>
<protein>
    <submittedName>
        <fullName evidence="2">Uncharacterized protein</fullName>
    </submittedName>
</protein>
<name>A0A017RXM2_9CLOT</name>
<comment type="caution">
    <text evidence="2">The sequence shown here is derived from an EMBL/GenBank/DDBJ whole genome shotgun (WGS) entry which is preliminary data.</text>
</comment>
<dbReference type="AlphaFoldDB" id="A0A017RXM2"/>
<proteinExistence type="predicted"/>
<dbReference type="Proteomes" id="UP000019681">
    <property type="component" value="Unassembled WGS sequence"/>
</dbReference>
<evidence type="ECO:0000313" key="2">
    <source>
        <dbReference type="EMBL" id="EYE89508.1"/>
    </source>
</evidence>
<organism evidence="2 3">
    <name type="scientific">Fervidicella metallireducens AeB</name>
    <dbReference type="NCBI Taxonomy" id="1403537"/>
    <lineage>
        <taxon>Bacteria</taxon>
        <taxon>Bacillati</taxon>
        <taxon>Bacillota</taxon>
        <taxon>Clostridia</taxon>
        <taxon>Eubacteriales</taxon>
        <taxon>Clostridiaceae</taxon>
        <taxon>Fervidicella</taxon>
    </lineage>
</organism>
<evidence type="ECO:0000313" key="3">
    <source>
        <dbReference type="Proteomes" id="UP000019681"/>
    </source>
</evidence>
<dbReference type="STRING" id="1403537.Q428_02585"/>
<dbReference type="OrthoDB" id="1953820at2"/>
<sequence length="347" mass="37810">MRKNIKRIAAGLLVLFTLTIVLQNCFVSAKTVKITKPKVILTSNLKKEYKVGEKITISFKSPNYSGKVQYRVKIIDLNKGTSTELYKNFPRSYNKTYVNGNLNQKITIQQNKAGSYRVVIYIKRAGTSVSYDGYVQSSSFIVRAAAVNKPADNQNNNENKDKKEENKGNGEATQPEGSTPPSGEITPPTGETTPSSGGVTPPPTGGTNPVGKIELTQVYLLLNDNKQGSTKYQMNFNKDGENSYSIDLSNVPDATSLTNVCLATSGKAKLTIDYTGLTKDFTTEANVLKSIRIPYDFMGWDNPPEGATLASCRSEVDSSGNVIISIKAVDLSNSANTNTFTLKIKVK</sequence>
<gene>
    <name evidence="2" type="ORF">Q428_02585</name>
</gene>
<feature type="compositionally biased region" description="Low complexity" evidence="1">
    <location>
        <begin position="177"/>
        <end position="211"/>
    </location>
</feature>
<feature type="region of interest" description="Disordered" evidence="1">
    <location>
        <begin position="151"/>
        <end position="211"/>
    </location>
</feature>
<accession>A0A017RXM2</accession>
<dbReference type="EMBL" id="AZQP01000004">
    <property type="protein sequence ID" value="EYE89508.1"/>
    <property type="molecule type" value="Genomic_DNA"/>
</dbReference>
<dbReference type="RefSeq" id="WP_035377848.1">
    <property type="nucleotide sequence ID" value="NZ_AZQP01000004.1"/>
</dbReference>
<keyword evidence="3" id="KW-1185">Reference proteome</keyword>
<reference evidence="2 3" key="1">
    <citation type="journal article" date="2014" name="Genome Announc.">
        <title>Draft Genome Sequence of Fervidicella metallireducens Strain AeBT, an Iron-Reducing Thermoanaerobe from the Great Artesian Basin.</title>
        <authorList>
            <person name="Patel B.K."/>
        </authorList>
    </citation>
    <scope>NUCLEOTIDE SEQUENCE [LARGE SCALE GENOMIC DNA]</scope>
    <source>
        <strain evidence="2 3">AeB</strain>
    </source>
</reference>